<organism evidence="1 2">
    <name type="scientific">Shewanella scandinavica</name>
    <dbReference type="NCBI Taxonomy" id="3063538"/>
    <lineage>
        <taxon>Bacteria</taxon>
        <taxon>Pseudomonadati</taxon>
        <taxon>Pseudomonadota</taxon>
        <taxon>Gammaproteobacteria</taxon>
        <taxon>Alteromonadales</taxon>
        <taxon>Shewanellaceae</taxon>
        <taxon>Shewanella</taxon>
    </lineage>
</organism>
<gene>
    <name evidence="1" type="ORF">Q4Q50_10495</name>
</gene>
<name>A0ABU3FZD3_9GAMM</name>
<accession>A0ABU3FZD3</accession>
<keyword evidence="2" id="KW-1185">Reference proteome</keyword>
<protein>
    <submittedName>
        <fullName evidence="1">Uncharacterized protein</fullName>
    </submittedName>
</protein>
<dbReference type="EMBL" id="JAUOES010000009">
    <property type="protein sequence ID" value="MDT3280714.1"/>
    <property type="molecule type" value="Genomic_DNA"/>
</dbReference>
<evidence type="ECO:0000313" key="1">
    <source>
        <dbReference type="EMBL" id="MDT3280714.1"/>
    </source>
</evidence>
<proteinExistence type="predicted"/>
<dbReference type="RefSeq" id="WP_311899249.1">
    <property type="nucleotide sequence ID" value="NZ_JAUOES010000009.1"/>
</dbReference>
<dbReference type="Proteomes" id="UP001249505">
    <property type="component" value="Unassembled WGS sequence"/>
</dbReference>
<reference evidence="1 2" key="1">
    <citation type="submission" date="2023-07" db="EMBL/GenBank/DDBJ databases">
        <title>Novel Shewanella species isolated from Baltic Sea sediments.</title>
        <authorList>
            <person name="Martin-Rodriguez A.J."/>
        </authorList>
    </citation>
    <scope>NUCLEOTIDE SEQUENCE [LARGE SCALE GENOMIC DNA]</scope>
    <source>
        <strain evidence="1 2">SP2S1-2</strain>
    </source>
</reference>
<comment type="caution">
    <text evidence="1">The sequence shown here is derived from an EMBL/GenBank/DDBJ whole genome shotgun (WGS) entry which is preliminary data.</text>
</comment>
<sequence>MDKNKLIDSLAIVLTDIFRVEFYNENSSSRCHFYFESKDCDFYLPVALIYESSIDLALKKVRRWIKNHKENLDVGNCYAFDIDGNVTLKN</sequence>
<evidence type="ECO:0000313" key="2">
    <source>
        <dbReference type="Proteomes" id="UP001249505"/>
    </source>
</evidence>